<dbReference type="InterPro" id="IPR010982">
    <property type="entry name" value="Lambda_DNA-bd_dom_sf"/>
</dbReference>
<sequence>MSINQRIKRIIEELFEGNDRAFSTAVGVSPSVIAHIVGKRQSSPSFEVADKIISSVKIINAEWFVTGKGSMYKLYDKPISNPLSVVAEDNPSYQIKPLEVLPFFDTLQAVPLTKNGFALALNAFKKDKIALPFIRDYDFSFRQAGRNMIDPDHPDLSIYNGDIIACKLRQSRSHLRWGEIYVLITLQGCIIQKVIPSSQEGYITCVSYNEKEGFMPYDMPYEEVLDWAVVVSVTRVRMLG</sequence>
<dbReference type="OrthoDB" id="796548at2"/>
<evidence type="ECO:0008006" key="3">
    <source>
        <dbReference type="Google" id="ProtNLM"/>
    </source>
</evidence>
<dbReference type="GO" id="GO:0003677">
    <property type="term" value="F:DNA binding"/>
    <property type="evidence" value="ECO:0007669"/>
    <property type="project" value="InterPro"/>
</dbReference>
<keyword evidence="2" id="KW-1185">Reference proteome</keyword>
<proteinExistence type="predicted"/>
<organism evidence="1 2">
    <name type="scientific">Dysgonomonas alginatilytica</name>
    <dbReference type="NCBI Taxonomy" id="1605892"/>
    <lineage>
        <taxon>Bacteria</taxon>
        <taxon>Pseudomonadati</taxon>
        <taxon>Bacteroidota</taxon>
        <taxon>Bacteroidia</taxon>
        <taxon>Bacteroidales</taxon>
        <taxon>Dysgonomonadaceae</taxon>
        <taxon>Dysgonomonas</taxon>
    </lineage>
</organism>
<name>A0A2V3PJE6_9BACT</name>
<gene>
    <name evidence="1" type="ORF">CLV62_1354</name>
</gene>
<dbReference type="RefSeq" id="WP_146212787.1">
    <property type="nucleotide sequence ID" value="NZ_QICL01000035.1"/>
</dbReference>
<dbReference type="Gene3D" id="1.10.260.40">
    <property type="entry name" value="lambda repressor-like DNA-binding domains"/>
    <property type="match status" value="1"/>
</dbReference>
<evidence type="ECO:0000313" key="1">
    <source>
        <dbReference type="EMBL" id="PXV59432.1"/>
    </source>
</evidence>
<reference evidence="1 2" key="1">
    <citation type="submission" date="2018-03" db="EMBL/GenBank/DDBJ databases">
        <title>Genomic Encyclopedia of Archaeal and Bacterial Type Strains, Phase II (KMG-II): from individual species to whole genera.</title>
        <authorList>
            <person name="Goeker M."/>
        </authorList>
    </citation>
    <scope>NUCLEOTIDE SEQUENCE [LARGE SCALE GENOMIC DNA]</scope>
    <source>
        <strain evidence="1 2">DSM 100214</strain>
    </source>
</reference>
<dbReference type="EMBL" id="QICL01000035">
    <property type="protein sequence ID" value="PXV59432.1"/>
    <property type="molecule type" value="Genomic_DNA"/>
</dbReference>
<dbReference type="InterPro" id="IPR036286">
    <property type="entry name" value="LexA/Signal_pep-like_sf"/>
</dbReference>
<comment type="caution">
    <text evidence="1">The sequence shown here is derived from an EMBL/GenBank/DDBJ whole genome shotgun (WGS) entry which is preliminary data.</text>
</comment>
<evidence type="ECO:0000313" key="2">
    <source>
        <dbReference type="Proteomes" id="UP000247973"/>
    </source>
</evidence>
<accession>A0A2V3PJE6</accession>
<dbReference type="Proteomes" id="UP000247973">
    <property type="component" value="Unassembled WGS sequence"/>
</dbReference>
<dbReference type="AlphaFoldDB" id="A0A2V3PJE6"/>
<dbReference type="SUPFAM" id="SSF51306">
    <property type="entry name" value="LexA/Signal peptidase"/>
    <property type="match status" value="1"/>
</dbReference>
<protein>
    <recommendedName>
        <fullName evidence="3">Peptidase S24/S26A/S26B/S26C domain-containing protein</fullName>
    </recommendedName>
</protein>